<dbReference type="RefSeq" id="WP_261757863.1">
    <property type="nucleotide sequence ID" value="NZ_CP104562.2"/>
</dbReference>
<dbReference type="Proteomes" id="UP001064933">
    <property type="component" value="Chromosome"/>
</dbReference>
<evidence type="ECO:0000313" key="2">
    <source>
        <dbReference type="Proteomes" id="UP001064933"/>
    </source>
</evidence>
<keyword evidence="2" id="KW-1185">Reference proteome</keyword>
<dbReference type="EMBL" id="CP104562">
    <property type="protein sequence ID" value="UXH78090.1"/>
    <property type="molecule type" value="Genomic_DNA"/>
</dbReference>
<name>A0ABY6AZS8_9BURK</name>
<accession>A0ABY6AZS8</accession>
<evidence type="ECO:0000313" key="1">
    <source>
        <dbReference type="EMBL" id="UXH78090.1"/>
    </source>
</evidence>
<proteinExistence type="predicted"/>
<sequence>MLPITIRYAGRVESEASISRRFEASMALAQSLTQAHPEHLIAARLDDDSRVAVTLVDREFVHRDDPHPARSTGPS</sequence>
<protein>
    <submittedName>
        <fullName evidence="1">Uncharacterized protein</fullName>
    </submittedName>
</protein>
<organism evidence="1 2">
    <name type="scientific">Roseateles amylovorans</name>
    <dbReference type="NCBI Taxonomy" id="2978473"/>
    <lineage>
        <taxon>Bacteria</taxon>
        <taxon>Pseudomonadati</taxon>
        <taxon>Pseudomonadota</taxon>
        <taxon>Betaproteobacteria</taxon>
        <taxon>Burkholderiales</taxon>
        <taxon>Sphaerotilaceae</taxon>
        <taxon>Roseateles</taxon>
    </lineage>
</organism>
<reference evidence="1" key="1">
    <citation type="submission" date="2022-10" db="EMBL/GenBank/DDBJ databases">
        <title>Characterization and whole genome sequencing of a new Roseateles species, isolated from fresh water.</title>
        <authorList>
            <person name="Guliayeva D.Y."/>
            <person name="Akhremchuk A.E."/>
            <person name="Sikolenko M.A."/>
            <person name="Valentovich L.N."/>
            <person name="Sidarenka A.V."/>
        </authorList>
    </citation>
    <scope>NUCLEOTIDE SEQUENCE</scope>
    <source>
        <strain evidence="1">BIM B-1768</strain>
    </source>
</reference>
<gene>
    <name evidence="1" type="ORF">N4261_24575</name>
</gene>